<dbReference type="Pfam" id="PF01347">
    <property type="entry name" value="Vitellogenin_N"/>
    <property type="match status" value="1"/>
</dbReference>
<dbReference type="GO" id="GO:0005319">
    <property type="term" value="F:lipid transporter activity"/>
    <property type="evidence" value="ECO:0007669"/>
    <property type="project" value="InterPro"/>
</dbReference>
<dbReference type="SUPFAM" id="SSF56968">
    <property type="entry name" value="Lipovitellin-phosvitin complex, beta-sheet shell regions"/>
    <property type="match status" value="2"/>
</dbReference>
<dbReference type="Pfam" id="PF00094">
    <property type="entry name" value="VWD"/>
    <property type="match status" value="1"/>
</dbReference>
<evidence type="ECO:0000259" key="6">
    <source>
        <dbReference type="PROSITE" id="PS51211"/>
    </source>
</evidence>
<dbReference type="SMART" id="SM01169">
    <property type="entry name" value="DUF1943"/>
    <property type="match status" value="1"/>
</dbReference>
<dbReference type="InterPro" id="IPR014853">
    <property type="entry name" value="VWF/SSPO/ZAN-like_Cys-rich_dom"/>
</dbReference>
<dbReference type="Gene3D" id="1.25.10.20">
    <property type="entry name" value="Vitellinogen, superhelical"/>
    <property type="match status" value="1"/>
</dbReference>
<feature type="region of interest" description="Disordered" evidence="4">
    <location>
        <begin position="2141"/>
        <end position="2165"/>
    </location>
</feature>
<dbReference type="InterPro" id="IPR048484">
    <property type="entry name" value="LOC400499-like"/>
</dbReference>
<dbReference type="EMBL" id="JAICCE010000008">
    <property type="protein sequence ID" value="KAG9273744.1"/>
    <property type="molecule type" value="Genomic_DNA"/>
</dbReference>
<evidence type="ECO:0000256" key="5">
    <source>
        <dbReference type="SAM" id="SignalP"/>
    </source>
</evidence>
<dbReference type="InterPro" id="IPR015816">
    <property type="entry name" value="Vitellinogen_b-sht_N"/>
</dbReference>
<feature type="signal peptide" evidence="5">
    <location>
        <begin position="1"/>
        <end position="27"/>
    </location>
</feature>
<dbReference type="Gene3D" id="2.20.50.20">
    <property type="entry name" value="Lipovitellin. Chain A, domain 3"/>
    <property type="match status" value="1"/>
</dbReference>
<evidence type="ECO:0008006" key="10">
    <source>
        <dbReference type="Google" id="ProtNLM"/>
    </source>
</evidence>
<gene>
    <name evidence="8" type="ORF">AMEX_G10488</name>
</gene>
<name>A0A8T2LS71_ASTMX</name>
<evidence type="ECO:0000256" key="1">
    <source>
        <dbReference type="ARBA" id="ARBA00022729"/>
    </source>
</evidence>
<comment type="caution">
    <text evidence="3">Lacks conserved residue(s) required for the propagation of feature annotation.</text>
</comment>
<dbReference type="InterPro" id="IPR011030">
    <property type="entry name" value="Lipovitellin_superhlx_dom"/>
</dbReference>
<keyword evidence="2" id="KW-0325">Glycoprotein</keyword>
<evidence type="ECO:0000256" key="2">
    <source>
        <dbReference type="ARBA" id="ARBA00023180"/>
    </source>
</evidence>
<evidence type="ECO:0000256" key="4">
    <source>
        <dbReference type="SAM" id="MobiDB-lite"/>
    </source>
</evidence>
<reference evidence="8 9" key="1">
    <citation type="submission" date="2021-07" db="EMBL/GenBank/DDBJ databases">
        <authorList>
            <person name="Imarazene B."/>
            <person name="Zahm M."/>
            <person name="Klopp C."/>
            <person name="Cabau C."/>
            <person name="Beille S."/>
            <person name="Jouanno E."/>
            <person name="Castinel A."/>
            <person name="Lluch J."/>
            <person name="Gil L."/>
            <person name="Kuchtly C."/>
            <person name="Lopez Roques C."/>
            <person name="Donnadieu C."/>
            <person name="Parrinello H."/>
            <person name="Journot L."/>
            <person name="Du K."/>
            <person name="Schartl M."/>
            <person name="Retaux S."/>
            <person name="Guiguen Y."/>
        </authorList>
    </citation>
    <scope>NUCLEOTIDE SEQUENCE [LARGE SCALE GENOMIC DNA]</scope>
    <source>
        <strain evidence="8">Pach_M1</strain>
        <tissue evidence="8">Testis</tissue>
    </source>
</reference>
<evidence type="ECO:0000259" key="7">
    <source>
        <dbReference type="PROSITE" id="PS51233"/>
    </source>
</evidence>
<keyword evidence="1 5" id="KW-0732">Signal</keyword>
<dbReference type="PANTHER" id="PTHR37860">
    <property type="entry name" value="AGAP008810-PA"/>
    <property type="match status" value="1"/>
</dbReference>
<comment type="caution">
    <text evidence="8">The sequence shown here is derived from an EMBL/GenBank/DDBJ whole genome shotgun (WGS) entry which is preliminary data.</text>
</comment>
<dbReference type="SMART" id="SM00638">
    <property type="entry name" value="LPD_N"/>
    <property type="match status" value="1"/>
</dbReference>
<dbReference type="Proteomes" id="UP000752171">
    <property type="component" value="Unassembled WGS sequence"/>
</dbReference>
<dbReference type="Gene3D" id="2.30.230.10">
    <property type="entry name" value="Lipovitellin, beta-sheet shell regions, chain A"/>
    <property type="match status" value="1"/>
</dbReference>
<dbReference type="SUPFAM" id="SSF48431">
    <property type="entry name" value="Lipovitellin-phosvitin complex, superhelical domain"/>
    <property type="match status" value="1"/>
</dbReference>
<dbReference type="InterPro" id="IPR015817">
    <property type="entry name" value="Vitellinogen_open_b-sht_sub1"/>
</dbReference>
<accession>A0A8T2LS71</accession>
<feature type="compositionally biased region" description="Polar residues" evidence="4">
    <location>
        <begin position="694"/>
        <end position="708"/>
    </location>
</feature>
<dbReference type="InterPro" id="IPR001747">
    <property type="entry name" value="Vitellogenin_N"/>
</dbReference>
<dbReference type="SMART" id="SM00216">
    <property type="entry name" value="VWD"/>
    <property type="match status" value="1"/>
</dbReference>
<dbReference type="InterPro" id="IPR001846">
    <property type="entry name" value="VWF_type-D"/>
</dbReference>
<organism evidence="8 9">
    <name type="scientific">Astyanax mexicanus</name>
    <name type="common">Blind cave fish</name>
    <name type="synonym">Astyanax fasciatus mexicanus</name>
    <dbReference type="NCBI Taxonomy" id="7994"/>
    <lineage>
        <taxon>Eukaryota</taxon>
        <taxon>Metazoa</taxon>
        <taxon>Chordata</taxon>
        <taxon>Craniata</taxon>
        <taxon>Vertebrata</taxon>
        <taxon>Euteleostomi</taxon>
        <taxon>Actinopterygii</taxon>
        <taxon>Neopterygii</taxon>
        <taxon>Teleostei</taxon>
        <taxon>Ostariophysi</taxon>
        <taxon>Characiformes</taxon>
        <taxon>Characoidei</taxon>
        <taxon>Acestrorhamphidae</taxon>
        <taxon>Acestrorhamphinae</taxon>
        <taxon>Astyanax</taxon>
    </lineage>
</organism>
<dbReference type="InterPro" id="IPR015255">
    <property type="entry name" value="Vitellinogen_open_b-sht"/>
</dbReference>
<dbReference type="PROSITE" id="PS51233">
    <property type="entry name" value="VWFD"/>
    <property type="match status" value="1"/>
</dbReference>
<dbReference type="Pfam" id="PF21013">
    <property type="entry name" value="LOC400499"/>
    <property type="match status" value="1"/>
</dbReference>
<dbReference type="PROSITE" id="PS51211">
    <property type="entry name" value="VITELLOGENIN"/>
    <property type="match status" value="1"/>
</dbReference>
<dbReference type="PANTHER" id="PTHR37860:SF2">
    <property type="entry name" value="VITELLOGENIN DOMAIN-CONTAINING PROTEIN"/>
    <property type="match status" value="1"/>
</dbReference>
<feature type="region of interest" description="Disordered" evidence="4">
    <location>
        <begin position="689"/>
        <end position="733"/>
    </location>
</feature>
<dbReference type="Pfam" id="PF09172">
    <property type="entry name" value="Vit_open_b-sht"/>
    <property type="match status" value="1"/>
</dbReference>
<dbReference type="Gene3D" id="2.20.80.10">
    <property type="entry name" value="Lipovitellin-phosvitin complex, chain A, domain 4"/>
    <property type="match status" value="1"/>
</dbReference>
<feature type="domain" description="Vitellogenin" evidence="6">
    <location>
        <begin position="44"/>
        <end position="653"/>
    </location>
</feature>
<protein>
    <recommendedName>
        <fullName evidence="10">Vitellogenin domain-containing protein</fullName>
    </recommendedName>
</protein>
<feature type="compositionally biased region" description="Basic and acidic residues" evidence="4">
    <location>
        <begin position="718"/>
        <end position="731"/>
    </location>
</feature>
<feature type="chain" id="PRO_5035927258" description="Vitellogenin domain-containing protein" evidence="5">
    <location>
        <begin position="28"/>
        <end position="3111"/>
    </location>
</feature>
<evidence type="ECO:0000256" key="3">
    <source>
        <dbReference type="PROSITE-ProRule" id="PRU00557"/>
    </source>
</evidence>
<dbReference type="Pfam" id="PF08742">
    <property type="entry name" value="C8"/>
    <property type="match status" value="1"/>
</dbReference>
<dbReference type="InterPro" id="IPR015819">
    <property type="entry name" value="Lipid_transp_b-sht_shell"/>
</dbReference>
<evidence type="ECO:0000313" key="9">
    <source>
        <dbReference type="Proteomes" id="UP000752171"/>
    </source>
</evidence>
<sequence length="3111" mass="347811">MSPVGLLLLRDYLCVMLLLISIFSGECQKIHQGQLCKSACSASLNVPKGHRHTYRYSTTTTSSLKGPSSAGSQLAFDCVVDIDVLPGCPDRILRIRNPQIKQSSLKKENSVLRLKNIREALEKNPLRFLLQGGKVIALCPQEAEQVWTLNIKRAVLSMLQTSRTGRVRETMRETDVYGTCMSTYEQKGSLLVKTRHLQQCLKERVNEFWWQSVPLQEDTTVNASLRCTQLYGTAVMDRVNCTETMVLVPLSGSLDAAQTSTVSTLNLLRTLKDIQIDSGLQDDGYLANLRFEVETLSPGRGGGARSVQEVSSTVRRLCAQSADHQQQSELFLNLALHLRTLSLQQLKDVWQEVSFKCRDDWQPFLEALPACGSEACVHFSTDLVLNDEISQEHISLLLSTVAFTPRPSAAMIRYISALFKLPQIRLKAVLGLSSLVHRICRREPTPCSQIPEVQQFVLFLKESLVQGCGERGSWQVTELLYILKAVENIGLAAEALIPQLNDCIHNQSAALELRLAAVQAFRSIPCTSPRDVLVWVYQQHQENVEVRITAYQQLMNCPSQDVFSIIRNTLRNETSTQVGSFVWSHLVNIMKTEDPLKKHLMESLPHDIISKDFEAEPWKYSSYMDFTMDAGPAIANMEGALVYSPASFLPRSAMANVTVHVLGRSFNVLEVALRMENAESLLWRTFGEGHRSSPVDNSDTQTESTSHTSHGKKRNKRNEKTASDQKERVIQNDDCTSSKSSLLKAKFTGQKERQSDFRCWISVKMFGTDLTFMTCNELLGQLRELSLRMAGVTVKLLQGQEVKLTHRTIMIAEELVLPSLSGLPIKLSINMSSSYSLCVKGSANLKDWSQFSLAGHIKPNAFIGLSARMGVDGAFGRVGLEWVTQVRTSTSLDGGVYVHNGQSLKMVLNTPEDVMDVLSFSSRMYRVSGESKEELTALRNLKEKTTCTPKTLSKLVGWQLCSDVTYPVSLIGRGFPPAGPVLFTLRFQKLDRGLQKYLLEAAYAFTSQKNSWMPLEANLLIFLGTPQSTIPRDVSLDLSFSPRRLVLKIVHPLKTLLIQGLLDELNGHWSGRAEVLVDDIYHYYLKGLIETVSLPSEKRTHYQLEAKVAADGRPVILSVNVTHGLSRKISVTAKLRNVFSRDASFSGKTFRYFWLFYFLQLERRQDDGRRQYSVDTGLLLPSLLSTRILGLVEQSGAEWSSGLRIRYGVPDSPIMHECHMSQNLKDEVESVEEGYSMRVDHELQCSQITLFNHKIQLRHERSPVHIHSSLDLSYGKQWNQGSNKQRVLLSQSIRNQSGESLTSYALEFSLRVPEKGLNYRTQLLHSHMKRRKSESSTHLKVNYNDQIPLVAGLHWKDMSAKASLRKWDGSFNMDTPWVYVYWAHKLTQPQHGTTQFTSEITTRKLVTIRNLALEGLYREKNRDREGHLHLFTPTVTYLKVGGWGALGKRRVNASCSISTAWTPAIKGEISLNNGKQVKSLDLSSSYGKLNHKISATLNIVEKKLKKNEVMMRMTFSEMNSPYLEIEISGKVEEMRKDRNLYQKRWVLHFRSPFKFLPESLLLQETFTVDLHKGVYILESKSLLQNNRKAIHVLTLGYRPQNPFVCSSLIHSLYLENIPHDSEICISVHSNQTVQELQGRILTAKTEKLVVLGQVQLHGEQGITIKANLSQLLQLKFPTTMSLDVDLLRNHNSSVDFAYTAKGKLTTDAKRYYNAYLSAERSPAGYISSSVYLESNGKKIATLDSSLANILEMDLRGVGFNVSFEQTLLPELTADGLLRLGANLSSDRLSVLWALGKKKRMIQAQLSAALIRNPNLHLSFSGDLIIPMNSYTILPQVSSLAGLLNKSNDLTEGQLTVSVDSGVYGVKLRHSHEDTGCEDKMSECESARLCVLAEERSLCMNISTSFIQHGQRGLQAQLHHSFPWLLSAAGLPFNSTAGVFVNRSEDGLLTEVELHAGFKELKIRLQRGVHNSTGTTGHLLVNFTGESSQDHLRGVCYTQALDQTLLVNIWVNLNDSTGFELEKPDTSSLSLEIQGHHLSSSTGLKVNVSHNISSLKPYIPFVFHAKSQLNHSSSSLEAAAELLVGSSLMCFEGQVGYTKLGFKQVLDVYHAFPQLASFPSTVLVHTVYAGQNDSHVLKHQTQWMHQDSAGPAEKTGASDEPGSQKHGWGLELRLERKPHSRRADVLVDWTMSGQQQQNESKDGHSPVIRASGSWNDVGKEIEATLELQQLFTPTLSNIHLHTLSHSLDHGHGSNNQVHLSWDRGTPLNVTVTVSQQHWRQESSRGQACLYISPGQMQSVLPLPNARGCVSVSQEGKSSYSQSAELKWSDKRITQSLKYQRGSRGMHTVQVEAGLQNVSPSPCPSHSLVAQMHTNLRDVLEHHVLLGLCPSQPGVSWSGSHRVNSGKDVLYSRTGLSLSGQAVQHSTFILALRNASSSQRSNYSLLTEVSVMLTQPDKNYLVSNLVKGKYICVFQWKLGNWSIELGGSGHSSVRSTGLQVQAKLDRSELFWLQTMMGKRCLQAAVGYNGDLSDNLRTSLCMDGRHWLTFKAQREGSGIENETLALVSMGTANQSLIFQARGCEECLQGTEARLQQLGSHVKRKLLDRVQRLHHLLLEFRRQAGGSAALQELSDWPLRLTQKAEKLLLQRVALPWTVWTNGPLRHALKHSLPQTLHFLHHTSQLIQQELRKPLTTLAEAYYDVTGERVDAAWQEGLELWRRELEELLPAILHNHHLRTPSLSVLRTTIAALDLVSQQTVHWAEARLAAVLVGVRRQLAYTYKFSESREMREVTLRLPLPQTPWVKGSLGSGVVQVLLEEFLLKPLLSLNSASLTAELYRLKRRVMDSPFNHQAFLVADEFAVSFEGQLLELPASCHLLLAVDVISNTFSITLKSNKPKQHSLVVQLNNTTITIHPHAQVEVNCRTIHAPFTNPDATITRELNLLTVSNRRGLLVSCDPSLSMCSVTLDGWLHGIASGLLGTNDNEAGNEHPLLDGSQTQSLEEFTLDWQVDSSCISSREKTCQKQTPVESCTLLFSSTTSPLSSCFRVVDPDQFLAVCERSQCSTPDSSRSTLCRLASAYIQVCIRNYVPLESPIQCGDITKPEMLILANTSTA</sequence>
<feature type="domain" description="VWFD" evidence="7">
    <location>
        <begin position="2848"/>
        <end position="3012"/>
    </location>
</feature>
<evidence type="ECO:0000313" key="8">
    <source>
        <dbReference type="EMBL" id="KAG9273744.1"/>
    </source>
</evidence>
<dbReference type="SMART" id="SM00832">
    <property type="entry name" value="C8"/>
    <property type="match status" value="1"/>
</dbReference>
<proteinExistence type="predicted"/>